<keyword evidence="1" id="KW-0732">Signal</keyword>
<feature type="domain" description="Glycosyl hydrolase-like 10" evidence="3">
    <location>
        <begin position="605"/>
        <end position="888"/>
    </location>
</feature>
<evidence type="ECO:0000256" key="1">
    <source>
        <dbReference type="ARBA" id="ARBA00022729"/>
    </source>
</evidence>
<feature type="region of interest" description="Disordered" evidence="2">
    <location>
        <begin position="259"/>
        <end position="314"/>
    </location>
</feature>
<feature type="compositionally biased region" description="Low complexity" evidence="2">
    <location>
        <begin position="376"/>
        <end position="388"/>
    </location>
</feature>
<name>Q10YX0_TRIEI</name>
<feature type="compositionally biased region" description="Polar residues" evidence="2">
    <location>
        <begin position="418"/>
        <end position="437"/>
    </location>
</feature>
<evidence type="ECO:0000256" key="2">
    <source>
        <dbReference type="SAM" id="MobiDB-lite"/>
    </source>
</evidence>
<dbReference type="OrthoDB" id="580981at2"/>
<dbReference type="KEGG" id="ter:Tery_3463"/>
<dbReference type="RefSeq" id="WP_011612896.1">
    <property type="nucleotide sequence ID" value="NC_008312.1"/>
</dbReference>
<dbReference type="Gene3D" id="3.20.20.80">
    <property type="entry name" value="Glycosidases"/>
    <property type="match status" value="1"/>
</dbReference>
<dbReference type="SUPFAM" id="SSF52317">
    <property type="entry name" value="Class I glutamine amidotransferase-like"/>
    <property type="match status" value="1"/>
</dbReference>
<dbReference type="Gene3D" id="3.40.50.880">
    <property type="match status" value="1"/>
</dbReference>
<dbReference type="EMBL" id="CP000393">
    <property type="protein sequence ID" value="ABG52554.1"/>
    <property type="molecule type" value="Genomic_DNA"/>
</dbReference>
<sequence>MNQQKQKKALSKKNLLLLPSLLGALLSLMVLLPKAGRASVLLGIIRDFQNTDEWNQVIRRIDALGISYEPIDLRQIKTVDELSGVRVIFLPNIEVLTEPQVQIIEEWVKGGGKLIASGQIGQKSQLGVRQKLRSLLGSYWAFPLSQPTIPEPKYRCLDLTCTKSTNWAPKTNNVGTVTGGILIPAGLNSTTAATWKGTSGSSAVVITPQVTYLGWHWGNTESAAVDSIWLQAILNRYQGQPEFSARNNNIFSLENNRRSVSDANNSNPVKIHPRSNPSPSSRKESVSPVRVQPKRNSVNTGENSNINPTAPIAENSIVNEDNIWLRRQEKKSGTENEPENLIQAREELGSQNSNLGSKITTVPESEIVGGKDTAVSESENSTTETTNNRGRNIWQRLQQEKEEQNQASEVVGEKDQVIDSSTNSTLQNNNRGSIWNRTQEETKTRASSSRRHPIMRLLRSLPPIEVPSAQRDPSSGSASPGLDIRQGNYPISRAKAYAMLEELNNLLGRFESALIAAKSANVKVDLAADDVSLLAASTGNARFIAQRNQKIRGGQQVIVKVRQVIQNFPQQVKAKQYAAARNQWLQARQMLWNNYPTDGQRAGAEIRAVWLDRGTIVRARSERGLAGVFNRLAAAGINTVFFETINAGYTIYPSNVAPRQNPLTTSWDPLKAAVKLAHERNMELHPWIWAFAVGNKAHNQALGQGDSYLGPVISAHPSWVMTDKRGRKRHPLDGKVYMDPANPEVRQYLLNIIDEIASRYEVDGIHLDYIRYPFQNPERNFSYGYSTIARNQFRQLYGIDPMKISSRDRQNLWRWTEFKINQVNSFVANTSSFLKKKYPRLIFSVAVFPFPRHQRFDQIQQDWESWVMNEDIDLLTPMTYALDTNRFQRITQPLTNTGVLGSTLITPAVKLLNIPEIVAVDQIQAARDLPTGGYIIFAAERITGGFHGFLTRTQGGVEMDNTRRASLNTFGKTAKVVEGVIPYRQPFIAAADRFQALKKEWSFLLGNEQLFLRELQLESWGNEVGELATALENLADSPDHSNFNIAKRKLRKFQLKFRSNMSDHARQNAYQVQTWQNRLTALEMLLNYGERVKLNDQRF</sequence>
<dbReference type="InterPro" id="IPR052177">
    <property type="entry name" value="Divisome_Glycosyl_Hydrolase"/>
</dbReference>
<dbReference type="SUPFAM" id="SSF51445">
    <property type="entry name" value="(Trans)glycosidases"/>
    <property type="match status" value="1"/>
</dbReference>
<dbReference type="CDD" id="cd03143">
    <property type="entry name" value="A4_beta-galactosidase_middle_domain"/>
    <property type="match status" value="1"/>
</dbReference>
<proteinExistence type="predicted"/>
<evidence type="ECO:0000313" key="4">
    <source>
        <dbReference type="EMBL" id="ABG52554.1"/>
    </source>
</evidence>
<dbReference type="InterPro" id="IPR017853">
    <property type="entry name" value="GH"/>
</dbReference>
<accession>Q10YX0</accession>
<dbReference type="STRING" id="203124.Tery_3463"/>
<dbReference type="InterPro" id="IPR003790">
    <property type="entry name" value="GHL10"/>
</dbReference>
<protein>
    <recommendedName>
        <fullName evidence="3">Glycosyl hydrolase-like 10 domain-containing protein</fullName>
    </recommendedName>
</protein>
<dbReference type="InterPro" id="IPR029062">
    <property type="entry name" value="Class_I_gatase-like"/>
</dbReference>
<gene>
    <name evidence="4" type="ordered locus">Tery_3463</name>
</gene>
<evidence type="ECO:0000259" key="3">
    <source>
        <dbReference type="Pfam" id="PF02638"/>
    </source>
</evidence>
<dbReference type="PANTHER" id="PTHR43405:SF1">
    <property type="entry name" value="GLYCOSYL HYDROLASE DIGH"/>
    <property type="match status" value="1"/>
</dbReference>
<dbReference type="eggNOG" id="COG1649">
    <property type="taxonomic scope" value="Bacteria"/>
</dbReference>
<feature type="compositionally biased region" description="Polar residues" evidence="2">
    <location>
        <begin position="294"/>
        <end position="308"/>
    </location>
</feature>
<organism evidence="4">
    <name type="scientific">Trichodesmium erythraeum (strain IMS101)</name>
    <dbReference type="NCBI Taxonomy" id="203124"/>
    <lineage>
        <taxon>Bacteria</taxon>
        <taxon>Bacillati</taxon>
        <taxon>Cyanobacteriota</taxon>
        <taxon>Cyanophyceae</taxon>
        <taxon>Oscillatoriophycideae</taxon>
        <taxon>Oscillatoriales</taxon>
        <taxon>Microcoleaceae</taxon>
        <taxon>Trichodesmium</taxon>
    </lineage>
</organism>
<dbReference type="Pfam" id="PF02638">
    <property type="entry name" value="GHL10"/>
    <property type="match status" value="1"/>
</dbReference>
<feature type="region of interest" description="Disordered" evidence="2">
    <location>
        <begin position="368"/>
        <end position="485"/>
    </location>
</feature>
<reference evidence="4" key="1">
    <citation type="submission" date="2006-06" db="EMBL/GenBank/DDBJ databases">
        <title>Complete sequence of Trichodesmium erythraeum IMS101.</title>
        <authorList>
            <consortium name="US DOE Joint Genome Institute"/>
            <person name="Copeland A."/>
            <person name="Lucas S."/>
            <person name="Lapidus A."/>
            <person name="Barry K."/>
            <person name="Detter J.C."/>
            <person name="Glavina del Rio T."/>
            <person name="Hammon N."/>
            <person name="Israni S."/>
            <person name="Dalin E."/>
            <person name="Tice H."/>
            <person name="Pitluck S."/>
            <person name="Kiss H."/>
            <person name="Munk A.C."/>
            <person name="Brettin T."/>
            <person name="Bruce D."/>
            <person name="Han C."/>
            <person name="Tapia R."/>
            <person name="Gilna P."/>
            <person name="Schmutz J."/>
            <person name="Larimer F."/>
            <person name="Land M."/>
            <person name="Hauser L."/>
            <person name="Kyrpides N."/>
            <person name="Kim E."/>
            <person name="Richardson P."/>
        </authorList>
    </citation>
    <scope>NUCLEOTIDE SEQUENCE [LARGE SCALE GENOMIC DNA]</scope>
    <source>
        <strain evidence="4">IMS101</strain>
    </source>
</reference>
<dbReference type="AlphaFoldDB" id="Q10YX0"/>
<dbReference type="PANTHER" id="PTHR43405">
    <property type="entry name" value="GLYCOSYL HYDROLASE DIGH"/>
    <property type="match status" value="1"/>
</dbReference>
<dbReference type="HOGENOM" id="CLU_313489_0_0_3"/>